<evidence type="ECO:0000256" key="1">
    <source>
        <dbReference type="SAM" id="Coils"/>
    </source>
</evidence>
<comment type="caution">
    <text evidence="4">The sequence shown here is derived from an EMBL/GenBank/DDBJ whole genome shotgun (WGS) entry which is preliminary data.</text>
</comment>
<dbReference type="EMBL" id="SWKU01000008">
    <property type="protein sequence ID" value="KAF3004107.1"/>
    <property type="molecule type" value="Genomic_DNA"/>
</dbReference>
<organism evidence="4 5">
    <name type="scientific">Curvularia kusanoi</name>
    <name type="common">Cochliobolus kusanoi</name>
    <dbReference type="NCBI Taxonomy" id="90978"/>
    <lineage>
        <taxon>Eukaryota</taxon>
        <taxon>Fungi</taxon>
        <taxon>Dikarya</taxon>
        <taxon>Ascomycota</taxon>
        <taxon>Pezizomycotina</taxon>
        <taxon>Dothideomycetes</taxon>
        <taxon>Pleosporomycetidae</taxon>
        <taxon>Pleosporales</taxon>
        <taxon>Pleosporineae</taxon>
        <taxon>Pleosporaceae</taxon>
        <taxon>Curvularia</taxon>
    </lineage>
</organism>
<dbReference type="AlphaFoldDB" id="A0A9P4TH20"/>
<dbReference type="Proteomes" id="UP000801428">
    <property type="component" value="Unassembled WGS sequence"/>
</dbReference>
<feature type="region of interest" description="Disordered" evidence="2">
    <location>
        <begin position="32"/>
        <end position="61"/>
    </location>
</feature>
<dbReference type="GO" id="GO:0034501">
    <property type="term" value="P:protein localization to kinetochore"/>
    <property type="evidence" value="ECO:0007669"/>
    <property type="project" value="InterPro"/>
</dbReference>
<gene>
    <name evidence="4" type="ORF">E8E13_004126</name>
</gene>
<accession>A0A9P4TH20</accession>
<feature type="compositionally biased region" description="Basic and acidic residues" evidence="2">
    <location>
        <begin position="251"/>
        <end position="260"/>
    </location>
</feature>
<dbReference type="InterPro" id="IPR048781">
    <property type="entry name" value="Sos7_CC"/>
</dbReference>
<feature type="compositionally biased region" description="Low complexity" evidence="2">
    <location>
        <begin position="7"/>
        <end position="17"/>
    </location>
</feature>
<feature type="coiled-coil region" evidence="1">
    <location>
        <begin position="109"/>
        <end position="142"/>
    </location>
</feature>
<feature type="region of interest" description="Disordered" evidence="2">
    <location>
        <begin position="241"/>
        <end position="272"/>
    </location>
</feature>
<feature type="compositionally biased region" description="Polar residues" evidence="2">
    <location>
        <begin position="50"/>
        <end position="61"/>
    </location>
</feature>
<dbReference type="InterPro" id="IPR037475">
    <property type="entry name" value="Sos7"/>
</dbReference>
<dbReference type="GO" id="GO:0000776">
    <property type="term" value="C:kinetochore"/>
    <property type="evidence" value="ECO:0007669"/>
    <property type="project" value="InterPro"/>
</dbReference>
<name>A0A9P4TH20_CURKU</name>
<evidence type="ECO:0000256" key="2">
    <source>
        <dbReference type="SAM" id="MobiDB-lite"/>
    </source>
</evidence>
<feature type="region of interest" description="Disordered" evidence="2">
    <location>
        <begin position="1"/>
        <end position="20"/>
    </location>
</feature>
<feature type="domain" description="Kinetochore protein Sos7 coiled-coil" evidence="3">
    <location>
        <begin position="76"/>
        <end position="150"/>
    </location>
</feature>
<proteinExistence type="predicted"/>
<protein>
    <recommendedName>
        <fullName evidence="3">Kinetochore protein Sos7 coiled-coil domain-containing protein</fullName>
    </recommendedName>
</protein>
<dbReference type="GO" id="GO:0051315">
    <property type="term" value="P:attachment of mitotic spindle microtubules to kinetochore"/>
    <property type="evidence" value="ECO:0007669"/>
    <property type="project" value="TreeGrafter"/>
</dbReference>
<dbReference type="PANTHER" id="PTHR37329:SF1">
    <property type="entry name" value="KINETOCHORE PROTEIN SOS7"/>
    <property type="match status" value="1"/>
</dbReference>
<evidence type="ECO:0000259" key="3">
    <source>
        <dbReference type="Pfam" id="PF20882"/>
    </source>
</evidence>
<reference evidence="4" key="1">
    <citation type="submission" date="2019-04" db="EMBL/GenBank/DDBJ databases">
        <title>Sequencing of skin fungus with MAO and IRED activity.</title>
        <authorList>
            <person name="Marsaioli A.J."/>
            <person name="Bonatto J.M.C."/>
            <person name="Reis Junior O."/>
        </authorList>
    </citation>
    <scope>NUCLEOTIDE SEQUENCE</scope>
    <source>
        <strain evidence="4">30M1</strain>
    </source>
</reference>
<dbReference type="OrthoDB" id="18959at2759"/>
<dbReference type="Pfam" id="PF20882">
    <property type="entry name" value="Sos7"/>
    <property type="match status" value="1"/>
</dbReference>
<evidence type="ECO:0000313" key="5">
    <source>
        <dbReference type="Proteomes" id="UP000801428"/>
    </source>
</evidence>
<keyword evidence="1" id="KW-0175">Coiled coil</keyword>
<dbReference type="PANTHER" id="PTHR37329">
    <property type="entry name" value="KINETOCHORE PROTEIN SOS7"/>
    <property type="match status" value="1"/>
</dbReference>
<sequence>MVATRKSTTAAPTPSSALAQLQQEHELKIIAITEPLKPKDLPPSSKKRNSAASVDSEQNVDTHPAALESDLKHYKELFSKLRFSYVEQVTKEKFLRNLTDDPPRLVEAAENVEKEAEILTLKASLKERKLEVADLLKQLEVKGKELALRYDGVQLRRQQLEKLPLEIEGIEASIAQLKLDQTPTSNNPDLDLPLPETLRLLNEREAELAALNAQIAQLQASLPNRTKELEKLERELKPLETQKQGTIAAAKEARRRKEEGGGIGDELEERGRWLTSSEKALRDMLELEG</sequence>
<evidence type="ECO:0000313" key="4">
    <source>
        <dbReference type="EMBL" id="KAF3004107.1"/>
    </source>
</evidence>
<keyword evidence="5" id="KW-1185">Reference proteome</keyword>